<feature type="binding site" evidence="1">
    <location>
        <position position="366"/>
    </location>
    <ligand>
        <name>Zn(2+)</name>
        <dbReference type="ChEBI" id="CHEBI:29105"/>
        <note>catalytic</note>
    </ligand>
</feature>
<feature type="binding site" evidence="1">
    <location>
        <position position="356"/>
    </location>
    <ligand>
        <name>Zn(2+)</name>
        <dbReference type="ChEBI" id="CHEBI:29105"/>
        <note>catalytic</note>
    </ligand>
</feature>
<dbReference type="Proteomes" id="UP001458880">
    <property type="component" value="Unassembled WGS sequence"/>
</dbReference>
<dbReference type="SUPFAM" id="SSF55486">
    <property type="entry name" value="Metalloproteases ('zincins'), catalytic domain"/>
    <property type="match status" value="1"/>
</dbReference>
<evidence type="ECO:0000256" key="1">
    <source>
        <dbReference type="PROSITE-ProRule" id="PRU00276"/>
    </source>
</evidence>
<dbReference type="EMBL" id="JASPKY010000645">
    <property type="protein sequence ID" value="KAK9687404.1"/>
    <property type="molecule type" value="Genomic_DNA"/>
</dbReference>
<feature type="disulfide bond" evidence="1">
    <location>
        <begin position="371"/>
        <end position="395"/>
    </location>
</feature>
<dbReference type="AlphaFoldDB" id="A0AAW1IDH5"/>
<keyword evidence="5" id="KW-1185">Reference proteome</keyword>
<dbReference type="Pfam" id="PF13688">
    <property type="entry name" value="Reprolysin_5"/>
    <property type="match status" value="1"/>
</dbReference>
<dbReference type="Gene3D" id="3.40.390.10">
    <property type="entry name" value="Collagenase (Catalytic Domain)"/>
    <property type="match status" value="1"/>
</dbReference>
<dbReference type="InterPro" id="IPR024079">
    <property type="entry name" value="MetalloPept_cat_dom_sf"/>
</dbReference>
<name>A0AAW1IDH5_POPJA</name>
<dbReference type="Gene3D" id="4.10.70.10">
    <property type="entry name" value="Disintegrin domain"/>
    <property type="match status" value="1"/>
</dbReference>
<feature type="domain" description="Peptidase M12B" evidence="3">
    <location>
        <begin position="184"/>
        <end position="407"/>
    </location>
</feature>
<keyword evidence="1" id="KW-0479">Metal-binding</keyword>
<protein>
    <submittedName>
        <fullName evidence="4">Uncharacterized protein</fullName>
    </submittedName>
</protein>
<feature type="binding site" evidence="1">
    <location>
        <position position="360"/>
    </location>
    <ligand>
        <name>Zn(2+)</name>
        <dbReference type="ChEBI" id="CHEBI:29105"/>
        <note>catalytic</note>
    </ligand>
</feature>
<reference evidence="4 5" key="1">
    <citation type="journal article" date="2024" name="BMC Genomics">
        <title>De novo assembly and annotation of Popillia japonica's genome with initial clues to its potential as an invasive pest.</title>
        <authorList>
            <person name="Cucini C."/>
            <person name="Boschi S."/>
            <person name="Funari R."/>
            <person name="Cardaioli E."/>
            <person name="Iannotti N."/>
            <person name="Marturano G."/>
            <person name="Paoli F."/>
            <person name="Bruttini M."/>
            <person name="Carapelli A."/>
            <person name="Frati F."/>
            <person name="Nardi F."/>
        </authorList>
    </citation>
    <scope>NUCLEOTIDE SEQUENCE [LARGE SCALE GENOMIC DNA]</scope>
    <source>
        <strain evidence="4">DMR45628</strain>
    </source>
</reference>
<dbReference type="PROSITE" id="PS50214">
    <property type="entry name" value="DISINTEGRIN_2"/>
    <property type="match status" value="1"/>
</dbReference>
<keyword evidence="1" id="KW-1015">Disulfide bond</keyword>
<feature type="domain" description="Disintegrin" evidence="2">
    <location>
        <begin position="416"/>
        <end position="517"/>
    </location>
</feature>
<dbReference type="GO" id="GO:0046872">
    <property type="term" value="F:metal ion binding"/>
    <property type="evidence" value="ECO:0007669"/>
    <property type="project" value="UniProtKB-KW"/>
</dbReference>
<dbReference type="InterPro" id="IPR036436">
    <property type="entry name" value="Disintegrin_dom_sf"/>
</dbReference>
<organism evidence="4 5">
    <name type="scientific">Popillia japonica</name>
    <name type="common">Japanese beetle</name>
    <dbReference type="NCBI Taxonomy" id="7064"/>
    <lineage>
        <taxon>Eukaryota</taxon>
        <taxon>Metazoa</taxon>
        <taxon>Ecdysozoa</taxon>
        <taxon>Arthropoda</taxon>
        <taxon>Hexapoda</taxon>
        <taxon>Insecta</taxon>
        <taxon>Pterygota</taxon>
        <taxon>Neoptera</taxon>
        <taxon>Endopterygota</taxon>
        <taxon>Coleoptera</taxon>
        <taxon>Polyphaga</taxon>
        <taxon>Scarabaeiformia</taxon>
        <taxon>Scarabaeidae</taxon>
        <taxon>Rutelinae</taxon>
        <taxon>Popillia</taxon>
    </lineage>
</organism>
<dbReference type="GO" id="GO:0006509">
    <property type="term" value="P:membrane protein ectodomain proteolysis"/>
    <property type="evidence" value="ECO:0007669"/>
    <property type="project" value="TreeGrafter"/>
</dbReference>
<dbReference type="InterPro" id="IPR001590">
    <property type="entry name" value="Peptidase_M12B"/>
</dbReference>
<evidence type="ECO:0000313" key="4">
    <source>
        <dbReference type="EMBL" id="KAK9687404.1"/>
    </source>
</evidence>
<evidence type="ECO:0000313" key="5">
    <source>
        <dbReference type="Proteomes" id="UP001458880"/>
    </source>
</evidence>
<accession>A0AAW1IDH5</accession>
<gene>
    <name evidence="4" type="ORF">QE152_g36297</name>
</gene>
<keyword evidence="1" id="KW-0862">Zinc</keyword>
<dbReference type="GO" id="GO:0005886">
    <property type="term" value="C:plasma membrane"/>
    <property type="evidence" value="ECO:0007669"/>
    <property type="project" value="TreeGrafter"/>
</dbReference>
<dbReference type="PANTHER" id="PTHR45702:SF2">
    <property type="entry name" value="KUZBANIAN, ISOFORM A"/>
    <property type="match status" value="1"/>
</dbReference>
<dbReference type="PANTHER" id="PTHR45702">
    <property type="entry name" value="ADAM10/ADAM17 METALLOPEPTIDASE FAMILY MEMBER"/>
    <property type="match status" value="1"/>
</dbReference>
<dbReference type="InterPro" id="IPR051489">
    <property type="entry name" value="ADAM_Metalloproteinase"/>
</dbReference>
<evidence type="ECO:0000259" key="3">
    <source>
        <dbReference type="PROSITE" id="PS50215"/>
    </source>
</evidence>
<dbReference type="InterPro" id="IPR001762">
    <property type="entry name" value="Disintegrin_dom"/>
</dbReference>
<dbReference type="GO" id="GO:0004222">
    <property type="term" value="F:metalloendopeptidase activity"/>
    <property type="evidence" value="ECO:0007669"/>
    <property type="project" value="InterPro"/>
</dbReference>
<sequence>MIFSKSDVDSILSENSIQSTYIPNLHLKRNTWNQTICHHLTLNLSNVSYNLCIKIFKLSYPGLLNETTPIYLPLSNVSVEINSLLLNRASGYVTGFEDLSFVKGYIHENCFYGTIQINSDVYYIDPAISFNKIKPKPKSGEAVVYKKPRSSFFDEINGTYSFTFDIFNINLDPNYGRPQKITGKSCLLSVALDNSFVKAIGGGNMKLAVQKSLLHFDEVNSILRSADFDNDGIPDNVGVSIGFIASLDSPNPNVGGITLLPVDQPVNPLEVLQAFASLNIARYTCLNVLLLGHPFIEQYLGVSFTGTKNIFDRFKHVGICAGHSIFVPSLNALVITFRFGNGDVLPQPLINVNLVHEIAHSFGSDHDSKDCLKGYIMSPRTAVPANLTNFQFSPCSKRDISTMLRKQGDCLMDFVNPFCGNEIVEADEECDCGSSYNCAIKDPCCYPRDSTQQCKVNRKTYDCHPAEDLCCTNTCQYKNLAHFGINCTNLRNKCPCSGKECTCGIFGTCIKNECHSFECTRLGLKQCQCPLNDENLNNDKRYETALNFNVCISRDDVTPKHTGGMREISWYFIS</sequence>
<comment type="caution">
    <text evidence="4">The sequence shown here is derived from an EMBL/GenBank/DDBJ whole genome shotgun (WGS) entry which is preliminary data.</text>
</comment>
<feature type="active site" evidence="1">
    <location>
        <position position="357"/>
    </location>
</feature>
<comment type="caution">
    <text evidence="1">Lacks conserved residue(s) required for the propagation of feature annotation.</text>
</comment>
<proteinExistence type="predicted"/>
<evidence type="ECO:0000259" key="2">
    <source>
        <dbReference type="PROSITE" id="PS50214"/>
    </source>
</evidence>
<dbReference type="PROSITE" id="PS50215">
    <property type="entry name" value="ADAM_MEPRO"/>
    <property type="match status" value="1"/>
</dbReference>
<dbReference type="GO" id="GO:0007219">
    <property type="term" value="P:Notch signaling pathway"/>
    <property type="evidence" value="ECO:0007669"/>
    <property type="project" value="TreeGrafter"/>
</dbReference>